<organism evidence="2 3">
    <name type="scientific">Coffea canephora</name>
    <name type="common">Robusta coffee</name>
    <dbReference type="NCBI Taxonomy" id="49390"/>
    <lineage>
        <taxon>Eukaryota</taxon>
        <taxon>Viridiplantae</taxon>
        <taxon>Streptophyta</taxon>
        <taxon>Embryophyta</taxon>
        <taxon>Tracheophyta</taxon>
        <taxon>Spermatophyta</taxon>
        <taxon>Magnoliopsida</taxon>
        <taxon>eudicotyledons</taxon>
        <taxon>Gunneridae</taxon>
        <taxon>Pentapetalae</taxon>
        <taxon>asterids</taxon>
        <taxon>lamiids</taxon>
        <taxon>Gentianales</taxon>
        <taxon>Rubiaceae</taxon>
        <taxon>Ixoroideae</taxon>
        <taxon>Gardenieae complex</taxon>
        <taxon>Bertiereae - Coffeeae clade</taxon>
        <taxon>Coffeeae</taxon>
        <taxon>Coffea</taxon>
    </lineage>
</organism>
<dbReference type="Gramene" id="CDP12486">
    <property type="protein sequence ID" value="CDP12486"/>
    <property type="gene ID" value="GSCOC_T00036081001"/>
</dbReference>
<keyword evidence="1" id="KW-0472">Membrane</keyword>
<feature type="transmembrane region" description="Helical" evidence="1">
    <location>
        <begin position="281"/>
        <end position="299"/>
    </location>
</feature>
<keyword evidence="1" id="KW-1133">Transmembrane helix</keyword>
<dbReference type="STRING" id="49390.A0A068UVN9"/>
<dbReference type="PANTHER" id="PTHR36361">
    <property type="entry name" value="PROTEIN APEM9"/>
    <property type="match status" value="1"/>
</dbReference>
<gene>
    <name evidence="2" type="ORF">GSCOC_T00036081001</name>
</gene>
<dbReference type="PANTHER" id="PTHR36361:SF1">
    <property type="entry name" value="PROTEIN APEM9"/>
    <property type="match status" value="1"/>
</dbReference>
<dbReference type="OMA" id="FGNTRFS"/>
<evidence type="ECO:0000256" key="1">
    <source>
        <dbReference type="SAM" id="Phobius"/>
    </source>
</evidence>
<keyword evidence="3" id="KW-1185">Reference proteome</keyword>
<evidence type="ECO:0000313" key="2">
    <source>
        <dbReference type="EMBL" id="CDP12486.1"/>
    </source>
</evidence>
<dbReference type="Proteomes" id="UP000295252">
    <property type="component" value="Unassembled WGS sequence"/>
</dbReference>
<dbReference type="AlphaFoldDB" id="A0A068UVN9"/>
<evidence type="ECO:0000313" key="3">
    <source>
        <dbReference type="Proteomes" id="UP000295252"/>
    </source>
</evidence>
<sequence>MAVVCGAKASTWEGIERSESYLVSCMFEEAASLASLIIRNLMRENHQNGNVDNDGNENELHDMLESSGMVFVQSMKELARTFEILKELKHLFGSVAAIPVQVLVTGVCFQISEGTSSDVEGYLKEFLNKWIYKDEGYYFSVEADGEEPDRRFSLGVDEYLEVVDLYVMTCLGMVLRDIDSAISWVEKASLPEDKRQELLRRLNSMNASKATSSSQAPVSSLHADKHGVESKNFSKNLEPGHVASKENSVKETILKLSGRGAPCFWWFRNTTVKFGNFRLNLSNGNILLGCILLFMCYFLKRKQASLKRVLRKQALSVKKGLVDLWQLAFSYQVNPLAAVQPLPAATRGSL</sequence>
<dbReference type="PhylomeDB" id="A0A068UVN9"/>
<dbReference type="OrthoDB" id="1919407at2759"/>
<dbReference type="FunCoup" id="A0A068UVN9">
    <property type="interactions" value="1441"/>
</dbReference>
<dbReference type="EMBL" id="HG739151">
    <property type="protein sequence ID" value="CDP12486.1"/>
    <property type="molecule type" value="Genomic_DNA"/>
</dbReference>
<reference evidence="3" key="1">
    <citation type="journal article" date="2014" name="Science">
        <title>The coffee genome provides insight into the convergent evolution of caffeine biosynthesis.</title>
        <authorList>
            <person name="Denoeud F."/>
            <person name="Carretero-Paulet L."/>
            <person name="Dereeper A."/>
            <person name="Droc G."/>
            <person name="Guyot R."/>
            <person name="Pietrella M."/>
            <person name="Zheng C."/>
            <person name="Alberti A."/>
            <person name="Anthony F."/>
            <person name="Aprea G."/>
            <person name="Aury J.M."/>
            <person name="Bento P."/>
            <person name="Bernard M."/>
            <person name="Bocs S."/>
            <person name="Campa C."/>
            <person name="Cenci A."/>
            <person name="Combes M.C."/>
            <person name="Crouzillat D."/>
            <person name="Da Silva C."/>
            <person name="Daddiego L."/>
            <person name="De Bellis F."/>
            <person name="Dussert S."/>
            <person name="Garsmeur O."/>
            <person name="Gayraud T."/>
            <person name="Guignon V."/>
            <person name="Jahn K."/>
            <person name="Jamilloux V."/>
            <person name="Joet T."/>
            <person name="Labadie K."/>
            <person name="Lan T."/>
            <person name="Leclercq J."/>
            <person name="Lepelley M."/>
            <person name="Leroy T."/>
            <person name="Li L.T."/>
            <person name="Librado P."/>
            <person name="Lopez L."/>
            <person name="Munoz A."/>
            <person name="Noel B."/>
            <person name="Pallavicini A."/>
            <person name="Perrotta G."/>
            <person name="Poncet V."/>
            <person name="Pot D."/>
            <person name="Priyono X."/>
            <person name="Rigoreau M."/>
            <person name="Rouard M."/>
            <person name="Rozas J."/>
            <person name="Tranchant-Dubreuil C."/>
            <person name="VanBuren R."/>
            <person name="Zhang Q."/>
            <person name="Andrade A.C."/>
            <person name="Argout X."/>
            <person name="Bertrand B."/>
            <person name="de Kochko A."/>
            <person name="Graziosi G."/>
            <person name="Henry R.J."/>
            <person name="Jayarama X."/>
            <person name="Ming R."/>
            <person name="Nagai C."/>
            <person name="Rounsley S."/>
            <person name="Sankoff D."/>
            <person name="Giuliano G."/>
            <person name="Albert V.A."/>
            <person name="Wincker P."/>
            <person name="Lashermes P."/>
        </authorList>
    </citation>
    <scope>NUCLEOTIDE SEQUENCE [LARGE SCALE GENOMIC DNA]</scope>
    <source>
        <strain evidence="3">cv. DH200-94</strain>
    </source>
</reference>
<dbReference type="InterPro" id="IPR034571">
    <property type="entry name" value="APEM9"/>
</dbReference>
<dbReference type="GO" id="GO:0015919">
    <property type="term" value="P:peroxisomal membrane transport"/>
    <property type="evidence" value="ECO:0007669"/>
    <property type="project" value="InterPro"/>
</dbReference>
<protein>
    <submittedName>
        <fullName evidence="2">DH200=94 genomic scaffold, scaffold_67</fullName>
    </submittedName>
</protein>
<name>A0A068UVN9_COFCA</name>
<dbReference type="InParanoid" id="A0A068UVN9"/>
<keyword evidence="1" id="KW-0812">Transmembrane</keyword>
<proteinExistence type="predicted"/>
<accession>A0A068UVN9</accession>